<evidence type="ECO:0000259" key="2">
    <source>
        <dbReference type="Pfam" id="PF13649"/>
    </source>
</evidence>
<dbReference type="AlphaFoldDB" id="A0A165M813"/>
<keyword evidence="3" id="KW-0489">Methyltransferase</keyword>
<name>A0A165M813_9AGAM</name>
<dbReference type="Gene3D" id="3.40.50.150">
    <property type="entry name" value="Vaccinia Virus protein VP39"/>
    <property type="match status" value="1"/>
</dbReference>
<feature type="region of interest" description="Disordered" evidence="1">
    <location>
        <begin position="1"/>
        <end position="48"/>
    </location>
</feature>
<dbReference type="InterPro" id="IPR041698">
    <property type="entry name" value="Methyltransf_25"/>
</dbReference>
<organism evidence="3 4">
    <name type="scientific">Neolentinus lepideus HHB14362 ss-1</name>
    <dbReference type="NCBI Taxonomy" id="1314782"/>
    <lineage>
        <taxon>Eukaryota</taxon>
        <taxon>Fungi</taxon>
        <taxon>Dikarya</taxon>
        <taxon>Basidiomycota</taxon>
        <taxon>Agaricomycotina</taxon>
        <taxon>Agaricomycetes</taxon>
        <taxon>Gloeophyllales</taxon>
        <taxon>Gloeophyllaceae</taxon>
        <taxon>Neolentinus</taxon>
    </lineage>
</organism>
<dbReference type="OrthoDB" id="2013972at2759"/>
<protein>
    <submittedName>
        <fullName evidence="3">S-adenosyl-L-methionine-dependent methyltransferase</fullName>
    </submittedName>
</protein>
<feature type="domain" description="Methyltransferase" evidence="2">
    <location>
        <begin position="130"/>
        <end position="219"/>
    </location>
</feature>
<dbReference type="InParanoid" id="A0A165M813"/>
<sequence length="366" mass="41083">MDDGSGRPSTRHPSAGQPVLLNSGDMSDDNALDDDEDVHSDASSDLVEVSEEDICDSFVTRDGRLFHSHGSLPYPLPADGLEQHVSHFFRTYLIWRLKVQNEVLKALMGSICPEMQLVREVLASGTGRALDLCTGTGQWVLDMASMFPNVKFIGVDIVPIQTRRPPRNAQFEIADVTEPFRHLDGSFDLVHARCTAFSVSDHKYPIMLREVVRVLRGGGLFISGEFKNYPAFPSRRAESADPNVSCPSFHRFLMLTAQALHRLGVRLNLFHKIPLLLEESGSFYGISRRSFQLPIGNRHPEESNRILGSQAAEIFINFVKAMESFLRSSGIITREHLQELMRGSIYELQHVNGLVMDYDVVCARKR</sequence>
<dbReference type="Proteomes" id="UP000076761">
    <property type="component" value="Unassembled WGS sequence"/>
</dbReference>
<evidence type="ECO:0000313" key="4">
    <source>
        <dbReference type="Proteomes" id="UP000076761"/>
    </source>
</evidence>
<keyword evidence="3" id="KW-0808">Transferase</keyword>
<feature type="compositionally biased region" description="Acidic residues" evidence="1">
    <location>
        <begin position="26"/>
        <end position="38"/>
    </location>
</feature>
<evidence type="ECO:0000313" key="3">
    <source>
        <dbReference type="EMBL" id="KZT18014.1"/>
    </source>
</evidence>
<dbReference type="Pfam" id="PF13649">
    <property type="entry name" value="Methyltransf_25"/>
    <property type="match status" value="1"/>
</dbReference>
<dbReference type="InterPro" id="IPR029063">
    <property type="entry name" value="SAM-dependent_MTases_sf"/>
</dbReference>
<keyword evidence="4" id="KW-1185">Reference proteome</keyword>
<dbReference type="PANTHER" id="PTHR43591:SF110">
    <property type="entry name" value="RHODANESE DOMAIN-CONTAINING PROTEIN"/>
    <property type="match status" value="1"/>
</dbReference>
<proteinExistence type="predicted"/>
<dbReference type="GO" id="GO:0008168">
    <property type="term" value="F:methyltransferase activity"/>
    <property type="evidence" value="ECO:0007669"/>
    <property type="project" value="UniProtKB-KW"/>
</dbReference>
<dbReference type="GO" id="GO:0032259">
    <property type="term" value="P:methylation"/>
    <property type="evidence" value="ECO:0007669"/>
    <property type="project" value="UniProtKB-KW"/>
</dbReference>
<dbReference type="SUPFAM" id="SSF53335">
    <property type="entry name" value="S-adenosyl-L-methionine-dependent methyltransferases"/>
    <property type="match status" value="1"/>
</dbReference>
<dbReference type="CDD" id="cd02440">
    <property type="entry name" value="AdoMet_MTases"/>
    <property type="match status" value="1"/>
</dbReference>
<evidence type="ECO:0000256" key="1">
    <source>
        <dbReference type="SAM" id="MobiDB-lite"/>
    </source>
</evidence>
<accession>A0A165M813</accession>
<reference evidence="3 4" key="1">
    <citation type="journal article" date="2016" name="Mol. Biol. Evol.">
        <title>Comparative Genomics of Early-Diverging Mushroom-Forming Fungi Provides Insights into the Origins of Lignocellulose Decay Capabilities.</title>
        <authorList>
            <person name="Nagy L.G."/>
            <person name="Riley R."/>
            <person name="Tritt A."/>
            <person name="Adam C."/>
            <person name="Daum C."/>
            <person name="Floudas D."/>
            <person name="Sun H."/>
            <person name="Yadav J.S."/>
            <person name="Pangilinan J."/>
            <person name="Larsson K.H."/>
            <person name="Matsuura K."/>
            <person name="Barry K."/>
            <person name="Labutti K."/>
            <person name="Kuo R."/>
            <person name="Ohm R.A."/>
            <person name="Bhattacharya S.S."/>
            <person name="Shirouzu T."/>
            <person name="Yoshinaga Y."/>
            <person name="Martin F.M."/>
            <person name="Grigoriev I.V."/>
            <person name="Hibbett D.S."/>
        </authorList>
    </citation>
    <scope>NUCLEOTIDE SEQUENCE [LARGE SCALE GENOMIC DNA]</scope>
    <source>
        <strain evidence="3 4">HHB14362 ss-1</strain>
    </source>
</reference>
<dbReference type="STRING" id="1314782.A0A165M813"/>
<dbReference type="PANTHER" id="PTHR43591">
    <property type="entry name" value="METHYLTRANSFERASE"/>
    <property type="match status" value="1"/>
</dbReference>
<dbReference type="EMBL" id="KV425728">
    <property type="protein sequence ID" value="KZT18014.1"/>
    <property type="molecule type" value="Genomic_DNA"/>
</dbReference>
<gene>
    <name evidence="3" type="ORF">NEOLEDRAFT_1184674</name>
</gene>